<dbReference type="Gene3D" id="3.40.50.720">
    <property type="entry name" value="NAD(P)-binding Rossmann-like Domain"/>
    <property type="match status" value="3"/>
</dbReference>
<dbReference type="SUPFAM" id="SSF50129">
    <property type="entry name" value="GroES-like"/>
    <property type="match status" value="1"/>
</dbReference>
<dbReference type="InterPro" id="IPR002347">
    <property type="entry name" value="SDR_fam"/>
</dbReference>
<evidence type="ECO:0000313" key="4">
    <source>
        <dbReference type="EMBL" id="KKY29233.1"/>
    </source>
</evidence>
<dbReference type="OrthoDB" id="48317at2759"/>
<dbReference type="PANTHER" id="PTHR45348:SF2">
    <property type="entry name" value="ZINC-TYPE ALCOHOL DEHYDROGENASE-LIKE PROTEIN C2E1P3.01"/>
    <property type="match status" value="1"/>
</dbReference>
<dbReference type="EMBL" id="LCWF01000001">
    <property type="protein sequence ID" value="KKY29233.1"/>
    <property type="molecule type" value="Genomic_DNA"/>
</dbReference>
<dbReference type="InterPro" id="IPR011032">
    <property type="entry name" value="GroES-like_sf"/>
</dbReference>
<dbReference type="CDD" id="cd08249">
    <property type="entry name" value="enoyl_reductase_like"/>
    <property type="match status" value="1"/>
</dbReference>
<dbReference type="InterPro" id="IPR047122">
    <property type="entry name" value="Trans-enoyl_RdTase-like"/>
</dbReference>
<feature type="domain" description="Enoyl reductase (ER)" evidence="3">
    <location>
        <begin position="205"/>
        <end position="548"/>
    </location>
</feature>
<reference evidence="4 5" key="1">
    <citation type="submission" date="2015-05" db="EMBL/GenBank/DDBJ databases">
        <title>Distinctive expansion of gene families associated with plant cell wall degradation and secondary metabolism in the genomes of grapevine trunk pathogens.</title>
        <authorList>
            <person name="Lawrence D.P."/>
            <person name="Travadon R."/>
            <person name="Rolshausen P.E."/>
            <person name="Baumgartner K."/>
        </authorList>
    </citation>
    <scope>NUCLEOTIDE SEQUENCE [LARGE SCALE GENOMIC DNA]</scope>
    <source>
        <strain evidence="4">UCRPC4</strain>
    </source>
</reference>
<keyword evidence="2" id="KW-0560">Oxidoreductase</keyword>
<dbReference type="AlphaFoldDB" id="A0A0G2H1N6"/>
<dbReference type="PANTHER" id="PTHR45348">
    <property type="entry name" value="HYPOTHETICAL OXIDOREDUCTASE (EUROFUNG)"/>
    <property type="match status" value="1"/>
</dbReference>
<dbReference type="InterPro" id="IPR013154">
    <property type="entry name" value="ADH-like_N"/>
</dbReference>
<protein>
    <submittedName>
        <fullName evidence="4">Putative zinc-binding oxidoreductase</fullName>
    </submittedName>
</protein>
<dbReference type="InterPro" id="IPR036291">
    <property type="entry name" value="NAD(P)-bd_dom_sf"/>
</dbReference>
<dbReference type="InterPro" id="IPR013149">
    <property type="entry name" value="ADH-like_C"/>
</dbReference>
<evidence type="ECO:0000259" key="3">
    <source>
        <dbReference type="SMART" id="SM00829"/>
    </source>
</evidence>
<sequence length="555" mass="59543">MEGKVIALTGDVDQDALDSATAYFNKGDSVNTNERVMLTKLDVGDGQQVDSWITATVERFGKLNGAANCAGVIGKHHGIKAVYELEDDQWDLIMRVNLTGMMYSLRPQLKAIRPGGSVHGILGLVRSAALEMGEHDVRVNAVSPGLIDTPLVKKRDAFTGTDSLANITESAIKRPGTVDETASLLVFLLSDEATFITGANYAVDGGMKALVYQSPQKAVVVTDRAVPKLRDNYILVKVVTIALNPTDWKHVKYGLAKEGCICGVDYAGVVEEVGSKVTKPFKKGDRICGFVHGANFSNIEDGAFAEYIVAKGDIQMKIPDNLSFEEAATLGCGVMTVGQGLFEDIGLNLARPSEKAGTSEPILIYGGSSATGSLGIQFAKAAGYTVITTCSPKNFDFVKSLGASAVFDYKDPECGKKINEFTGNKLKYAWDTISTEESAAICAQGLSSGPGGHYGTILNPKFPREDVKYTSTLAYMAVGDAFEKFGQQFPAQDSLFEFQQGWVGEVAHLMAEGLIKVHPVSLRQGGLNGILDGFKDMKEGKYSGEKLVYRIADTT</sequence>
<evidence type="ECO:0000313" key="5">
    <source>
        <dbReference type="Proteomes" id="UP000053317"/>
    </source>
</evidence>
<comment type="caution">
    <text evidence="4">The sequence shown here is derived from an EMBL/GenBank/DDBJ whole genome shotgun (WGS) entry which is preliminary data.</text>
</comment>
<evidence type="ECO:0000256" key="2">
    <source>
        <dbReference type="ARBA" id="ARBA00023002"/>
    </source>
</evidence>
<evidence type="ECO:0000256" key="1">
    <source>
        <dbReference type="ARBA" id="ARBA00008072"/>
    </source>
</evidence>
<proteinExistence type="inferred from homology"/>
<comment type="similarity">
    <text evidence="1">Belongs to the zinc-containing alcohol dehydrogenase family.</text>
</comment>
<keyword evidence="5" id="KW-1185">Reference proteome</keyword>
<accession>A0A0G2H1N6</accession>
<name>A0A0G2H1N6_PHACM</name>
<organism evidence="4 5">
    <name type="scientific">Phaeomoniella chlamydospora</name>
    <name type="common">Phaeoacremonium chlamydosporum</name>
    <dbReference type="NCBI Taxonomy" id="158046"/>
    <lineage>
        <taxon>Eukaryota</taxon>
        <taxon>Fungi</taxon>
        <taxon>Dikarya</taxon>
        <taxon>Ascomycota</taxon>
        <taxon>Pezizomycotina</taxon>
        <taxon>Eurotiomycetes</taxon>
        <taxon>Chaetothyriomycetidae</taxon>
        <taxon>Phaeomoniellales</taxon>
        <taxon>Phaeomoniellaceae</taxon>
        <taxon>Phaeomoniella</taxon>
    </lineage>
</organism>
<dbReference type="PRINTS" id="PR00081">
    <property type="entry name" value="GDHRDH"/>
</dbReference>
<dbReference type="InterPro" id="IPR020843">
    <property type="entry name" value="ER"/>
</dbReference>
<dbReference type="Proteomes" id="UP000053317">
    <property type="component" value="Unassembled WGS sequence"/>
</dbReference>
<reference evidence="4 5" key="2">
    <citation type="submission" date="2015-05" db="EMBL/GenBank/DDBJ databases">
        <authorList>
            <person name="Morales-Cruz A."/>
            <person name="Amrine K.C."/>
            <person name="Cantu D."/>
        </authorList>
    </citation>
    <scope>NUCLEOTIDE SEQUENCE [LARGE SCALE GENOMIC DNA]</scope>
    <source>
        <strain evidence="4">UCRPC4</strain>
    </source>
</reference>
<dbReference type="CDD" id="cd05233">
    <property type="entry name" value="SDR_c"/>
    <property type="match status" value="1"/>
</dbReference>
<dbReference type="Pfam" id="PF13561">
    <property type="entry name" value="adh_short_C2"/>
    <property type="match status" value="2"/>
</dbReference>
<dbReference type="Pfam" id="PF08240">
    <property type="entry name" value="ADH_N"/>
    <property type="match status" value="1"/>
</dbReference>
<dbReference type="SUPFAM" id="SSF51735">
    <property type="entry name" value="NAD(P)-binding Rossmann-fold domains"/>
    <property type="match status" value="2"/>
</dbReference>
<dbReference type="Gene3D" id="3.90.180.10">
    <property type="entry name" value="Medium-chain alcohol dehydrogenases, catalytic domain"/>
    <property type="match status" value="1"/>
</dbReference>
<dbReference type="GO" id="GO:0016651">
    <property type="term" value="F:oxidoreductase activity, acting on NAD(P)H"/>
    <property type="evidence" value="ECO:0007669"/>
    <property type="project" value="InterPro"/>
</dbReference>
<dbReference type="SMART" id="SM00829">
    <property type="entry name" value="PKS_ER"/>
    <property type="match status" value="1"/>
</dbReference>
<gene>
    <name evidence="4" type="ORF">UCRPC4_g00023</name>
</gene>
<dbReference type="Pfam" id="PF00107">
    <property type="entry name" value="ADH_zinc_N"/>
    <property type="match status" value="1"/>
</dbReference>